<feature type="domain" description="DAGKc" evidence="1">
    <location>
        <begin position="1"/>
        <end position="147"/>
    </location>
</feature>
<dbReference type="PROSITE" id="PS50146">
    <property type="entry name" value="DAGK"/>
    <property type="match status" value="1"/>
</dbReference>
<keyword evidence="3" id="KW-1185">Reference proteome</keyword>
<dbReference type="EMBL" id="WIAO01000008">
    <property type="protein sequence ID" value="MQM25755.1"/>
    <property type="molecule type" value="Genomic_DNA"/>
</dbReference>
<dbReference type="InterPro" id="IPR001206">
    <property type="entry name" value="Diacylglycerol_kinase_cat_dom"/>
</dbReference>
<dbReference type="Pfam" id="PF00781">
    <property type="entry name" value="DAGK_cat"/>
    <property type="match status" value="1"/>
</dbReference>
<sequence>MNVVVLTLVESDCSNPGPRTQALHLADELKARGAAVRTVEARTPEEIDAVVEDPEERIVLAADTDEQVNAVLARLTRLVMPAPSKRPEGLPDGRTIPDLPALAVLPLGGTPGIVVRLGLPEKPADVAEAVAGGAVRRTDLMRHDGGGVAIDGVRLGGGDRPWRGVVNLDDVVLADGSEQILACVVANADGYAAADDMVLAEPDPADGRIDVAVAVPVTVGRFRKRLRIEVRRAKGRAVAVHPVGSVTYIQDGLAGELGRKRTWWVEPGAAGWYAGAAGHETSAT</sequence>
<protein>
    <recommendedName>
        <fullName evidence="1">DAGKc domain-containing protein</fullName>
    </recommendedName>
</protein>
<dbReference type="Proteomes" id="UP000477750">
    <property type="component" value="Unassembled WGS sequence"/>
</dbReference>
<dbReference type="Gene3D" id="3.40.50.10330">
    <property type="entry name" value="Probable inorganic polyphosphate/atp-NAD kinase, domain 1"/>
    <property type="match status" value="1"/>
</dbReference>
<reference evidence="2 3" key="1">
    <citation type="submission" date="2019-10" db="EMBL/GenBank/DDBJ databases">
        <title>Glycomyces albidus sp. nov., a novel actinomycete isolated from rhizosphere soil of wheat (Triticum aestivum L.).</title>
        <authorList>
            <person name="Qian L."/>
        </authorList>
    </citation>
    <scope>NUCLEOTIDE SEQUENCE [LARGE SCALE GENOMIC DNA]</scope>
    <source>
        <strain evidence="2 3">NEAU-7082</strain>
    </source>
</reference>
<organism evidence="2 3">
    <name type="scientific">Glycomyces albidus</name>
    <dbReference type="NCBI Taxonomy" id="2656774"/>
    <lineage>
        <taxon>Bacteria</taxon>
        <taxon>Bacillati</taxon>
        <taxon>Actinomycetota</taxon>
        <taxon>Actinomycetes</taxon>
        <taxon>Glycomycetales</taxon>
        <taxon>Glycomycetaceae</taxon>
        <taxon>Glycomyces</taxon>
    </lineage>
</organism>
<dbReference type="AlphaFoldDB" id="A0A6L5G7Y9"/>
<gene>
    <name evidence="2" type="ORF">GFD30_09260</name>
</gene>
<accession>A0A6L5G7Y9</accession>
<evidence type="ECO:0000313" key="3">
    <source>
        <dbReference type="Proteomes" id="UP000477750"/>
    </source>
</evidence>
<name>A0A6L5G7Y9_9ACTN</name>
<dbReference type="InterPro" id="IPR016064">
    <property type="entry name" value="NAD/diacylglycerol_kinase_sf"/>
</dbReference>
<evidence type="ECO:0000259" key="1">
    <source>
        <dbReference type="PROSITE" id="PS50146"/>
    </source>
</evidence>
<evidence type="ECO:0000313" key="2">
    <source>
        <dbReference type="EMBL" id="MQM25755.1"/>
    </source>
</evidence>
<proteinExistence type="predicted"/>
<dbReference type="SUPFAM" id="SSF111331">
    <property type="entry name" value="NAD kinase/diacylglycerol kinase-like"/>
    <property type="match status" value="1"/>
</dbReference>
<dbReference type="GO" id="GO:0016301">
    <property type="term" value="F:kinase activity"/>
    <property type="evidence" value="ECO:0007669"/>
    <property type="project" value="InterPro"/>
</dbReference>
<comment type="caution">
    <text evidence="2">The sequence shown here is derived from an EMBL/GenBank/DDBJ whole genome shotgun (WGS) entry which is preliminary data.</text>
</comment>
<dbReference type="InterPro" id="IPR017438">
    <property type="entry name" value="ATP-NAD_kinase_N"/>
</dbReference>
<dbReference type="RefSeq" id="WP_153024902.1">
    <property type="nucleotide sequence ID" value="NZ_WIAO01000008.1"/>
</dbReference>